<evidence type="ECO:0000313" key="1">
    <source>
        <dbReference type="EMBL" id="OMO58257.1"/>
    </source>
</evidence>
<protein>
    <submittedName>
        <fullName evidence="1">Uncharacterized protein</fullName>
    </submittedName>
</protein>
<evidence type="ECO:0000313" key="2">
    <source>
        <dbReference type="Proteomes" id="UP000188268"/>
    </source>
</evidence>
<dbReference type="Proteomes" id="UP000188268">
    <property type="component" value="Unassembled WGS sequence"/>
</dbReference>
<organism evidence="1 2">
    <name type="scientific">Corchorus capsularis</name>
    <name type="common">Jute</name>
    <dbReference type="NCBI Taxonomy" id="210143"/>
    <lineage>
        <taxon>Eukaryota</taxon>
        <taxon>Viridiplantae</taxon>
        <taxon>Streptophyta</taxon>
        <taxon>Embryophyta</taxon>
        <taxon>Tracheophyta</taxon>
        <taxon>Spermatophyta</taxon>
        <taxon>Magnoliopsida</taxon>
        <taxon>eudicotyledons</taxon>
        <taxon>Gunneridae</taxon>
        <taxon>Pentapetalae</taxon>
        <taxon>rosids</taxon>
        <taxon>malvids</taxon>
        <taxon>Malvales</taxon>
        <taxon>Malvaceae</taxon>
        <taxon>Grewioideae</taxon>
        <taxon>Apeibeae</taxon>
        <taxon>Corchorus</taxon>
    </lineage>
</organism>
<dbReference type="AlphaFoldDB" id="A0A1R3GJL9"/>
<dbReference type="Gramene" id="OMO58257">
    <property type="protein sequence ID" value="OMO58257"/>
    <property type="gene ID" value="CCACVL1_25507"/>
</dbReference>
<comment type="caution">
    <text evidence="1">The sequence shown here is derived from an EMBL/GenBank/DDBJ whole genome shotgun (WGS) entry which is preliminary data.</text>
</comment>
<dbReference type="EMBL" id="AWWV01014235">
    <property type="protein sequence ID" value="OMO58257.1"/>
    <property type="molecule type" value="Genomic_DNA"/>
</dbReference>
<accession>A0A1R3GJL9</accession>
<reference evidence="1 2" key="1">
    <citation type="submission" date="2013-09" db="EMBL/GenBank/DDBJ databases">
        <title>Corchorus capsularis genome sequencing.</title>
        <authorList>
            <person name="Alam M."/>
            <person name="Haque M.S."/>
            <person name="Islam M.S."/>
            <person name="Emdad E.M."/>
            <person name="Islam M.M."/>
            <person name="Ahmed B."/>
            <person name="Halim A."/>
            <person name="Hossen Q.M.M."/>
            <person name="Hossain M.Z."/>
            <person name="Ahmed R."/>
            <person name="Khan M.M."/>
            <person name="Islam R."/>
            <person name="Rashid M.M."/>
            <person name="Khan S.A."/>
            <person name="Rahman M.S."/>
            <person name="Alam M."/>
        </authorList>
    </citation>
    <scope>NUCLEOTIDE SEQUENCE [LARGE SCALE GENOMIC DNA]</scope>
    <source>
        <strain evidence="2">cv. CVL-1</strain>
        <tissue evidence="1">Whole seedling</tissue>
    </source>
</reference>
<keyword evidence="2" id="KW-1185">Reference proteome</keyword>
<sequence length="26" mass="2969">MEEYDGFQAPEAVEDNNLTVNKVDLQ</sequence>
<gene>
    <name evidence="1" type="ORF">CCACVL1_25507</name>
</gene>
<name>A0A1R3GJL9_COCAP</name>
<proteinExistence type="predicted"/>